<reference evidence="2" key="1">
    <citation type="journal article" date="2022" name="bioRxiv">
        <title>Genomics of Preaxostyla Flagellates Illuminates Evolutionary Transitions and the Path Towards Mitochondrial Loss.</title>
        <authorList>
            <person name="Novak L.V.F."/>
            <person name="Treitli S.C."/>
            <person name="Pyrih J."/>
            <person name="Halakuc P."/>
            <person name="Pipaliya S.V."/>
            <person name="Vacek V."/>
            <person name="Brzon O."/>
            <person name="Soukal P."/>
            <person name="Eme L."/>
            <person name="Dacks J.B."/>
            <person name="Karnkowska A."/>
            <person name="Elias M."/>
            <person name="Hampl V."/>
        </authorList>
    </citation>
    <scope>NUCLEOTIDE SEQUENCE</scope>
    <source>
        <strain evidence="2">RCP-MX</strain>
    </source>
</reference>
<proteinExistence type="predicted"/>
<feature type="region of interest" description="Disordered" evidence="1">
    <location>
        <begin position="148"/>
        <end position="190"/>
    </location>
</feature>
<name>A0ABQ8UF47_9EUKA</name>
<sequence length="354" mass="39717">MEPTSASVARPIMEAFRRLVPTLPFSAKKKETLLLYTEEALQDLSDEFPTRSELANLFLRDFRLGLGSDQLATFVHTNFSPRHQRFRGPQANPRIAHSHSNLALRRHCLPHPVPDDPPLKPDYLDHCWFDETRPITEDSFTFNPIAPHQQQLSSDDASRPAVAPLRRPAPLGGTPRFSPPALAGGTPRFSPTALDRQDSYVLGEATADHLMIATEMFHVARDFEALLRAFEQREKKRGAPSAIIPNTPRASPGPPHSPPTLRHTMPPRLAHGLARPFALDRRVALLFVAVPANTTPEEDKEDQESFARLARSFGLEAYRQAGRFRLYHIPCPDDVDEWPLSPRPASLEMMMMTG</sequence>
<evidence type="ECO:0000313" key="3">
    <source>
        <dbReference type="Proteomes" id="UP001141327"/>
    </source>
</evidence>
<gene>
    <name evidence="2" type="ORF">PAPYR_8911</name>
</gene>
<accession>A0ABQ8UF47</accession>
<evidence type="ECO:0000256" key="1">
    <source>
        <dbReference type="SAM" id="MobiDB-lite"/>
    </source>
</evidence>
<evidence type="ECO:0000313" key="2">
    <source>
        <dbReference type="EMBL" id="KAJ4456005.1"/>
    </source>
</evidence>
<feature type="compositionally biased region" description="Low complexity" evidence="1">
    <location>
        <begin position="159"/>
        <end position="170"/>
    </location>
</feature>
<protein>
    <submittedName>
        <fullName evidence="2">Uncharacterized protein</fullName>
    </submittedName>
</protein>
<organism evidence="2 3">
    <name type="scientific">Paratrimastix pyriformis</name>
    <dbReference type="NCBI Taxonomy" id="342808"/>
    <lineage>
        <taxon>Eukaryota</taxon>
        <taxon>Metamonada</taxon>
        <taxon>Preaxostyla</taxon>
        <taxon>Paratrimastigidae</taxon>
        <taxon>Paratrimastix</taxon>
    </lineage>
</organism>
<feature type="region of interest" description="Disordered" evidence="1">
    <location>
        <begin position="234"/>
        <end position="260"/>
    </location>
</feature>
<keyword evidence="3" id="KW-1185">Reference proteome</keyword>
<dbReference type="Proteomes" id="UP001141327">
    <property type="component" value="Unassembled WGS sequence"/>
</dbReference>
<comment type="caution">
    <text evidence="2">The sequence shown here is derived from an EMBL/GenBank/DDBJ whole genome shotgun (WGS) entry which is preliminary data.</text>
</comment>
<dbReference type="EMBL" id="JAPMOS010000085">
    <property type="protein sequence ID" value="KAJ4456005.1"/>
    <property type="molecule type" value="Genomic_DNA"/>
</dbReference>